<comment type="similarity">
    <text evidence="8">Belongs to the tRNA nucleotidyltransferase/poly(A) polymerase family.</text>
</comment>
<sequence length="389" mass="41803">MIVVKGTWLSEPRAQAVFHALETAGHRAFAVGGCVRNALLGAPVEDLDIATDALPDETIAAVESAGLKAVPTGKEHGTITVVSDGEGYEVTTFRADMETDGRRATVRFSQDLTEDARRRDFTINALYADKSGRVTAPLGSEQLEDLSARRVRFIGRAEDRIREDYLRILRYFRFSAWYGDPEAGFDPDELAAIAECLDGLEILSRERVGAETKKLLTAQDPARAVAAMAQVGVLTRVLPGADPRALGPLVDLEEAAGIRPDPLRRLVAMGVSQDPGLRLSKKEVRQIETLVAAIADGGNNAALGYKYGSDTAKDALLVRHASLETPLGPEALNAIDRGAQMVFPINAADLMPGLSGAALGETLSALEAEWIASDFSLTREDLLDRAKRA</sequence>
<dbReference type="RefSeq" id="WP_093009095.1">
    <property type="nucleotide sequence ID" value="NZ_FOXV01000001.1"/>
</dbReference>
<dbReference type="CDD" id="cd05398">
    <property type="entry name" value="NT_ClassII-CCAase"/>
    <property type="match status" value="1"/>
</dbReference>
<dbReference type="STRING" id="93684.SAMN05421853_101399"/>
<evidence type="ECO:0000259" key="9">
    <source>
        <dbReference type="Pfam" id="PF01743"/>
    </source>
</evidence>
<evidence type="ECO:0000256" key="5">
    <source>
        <dbReference type="ARBA" id="ARBA00022723"/>
    </source>
</evidence>
<keyword evidence="6" id="KW-0547">Nucleotide-binding</keyword>
<evidence type="ECO:0000256" key="3">
    <source>
        <dbReference type="ARBA" id="ARBA00022694"/>
    </source>
</evidence>
<dbReference type="GO" id="GO:0008033">
    <property type="term" value="P:tRNA processing"/>
    <property type="evidence" value="ECO:0007669"/>
    <property type="project" value="UniProtKB-KW"/>
</dbReference>
<dbReference type="Gene3D" id="1.10.3090.10">
    <property type="entry name" value="cca-adding enzyme, domain 2"/>
    <property type="match status" value="1"/>
</dbReference>
<feature type="domain" description="Poly A polymerase head" evidence="9">
    <location>
        <begin position="29"/>
        <end position="151"/>
    </location>
</feature>
<dbReference type="Pfam" id="PF01743">
    <property type="entry name" value="PolyA_pol"/>
    <property type="match status" value="1"/>
</dbReference>
<dbReference type="InterPro" id="IPR032828">
    <property type="entry name" value="PolyA_RNA-bd"/>
</dbReference>
<dbReference type="GO" id="GO:0000166">
    <property type="term" value="F:nucleotide binding"/>
    <property type="evidence" value="ECO:0007669"/>
    <property type="project" value="UniProtKB-KW"/>
</dbReference>
<keyword evidence="2 8" id="KW-0808">Transferase</keyword>
<keyword evidence="5" id="KW-0479">Metal-binding</keyword>
<feature type="domain" description="tRNA nucleotidyltransferase/poly(A) polymerase RNA and SrmB- binding" evidence="10">
    <location>
        <begin position="186"/>
        <end position="242"/>
    </location>
</feature>
<dbReference type="Proteomes" id="UP000243106">
    <property type="component" value="Unassembled WGS sequence"/>
</dbReference>
<accession>A0A1I5V9F9</accession>
<evidence type="ECO:0000256" key="8">
    <source>
        <dbReference type="RuleBase" id="RU003953"/>
    </source>
</evidence>
<evidence type="ECO:0000256" key="6">
    <source>
        <dbReference type="ARBA" id="ARBA00022741"/>
    </source>
</evidence>
<dbReference type="PANTHER" id="PTHR46173:SF1">
    <property type="entry name" value="CCA TRNA NUCLEOTIDYLTRANSFERASE 1, MITOCHONDRIAL"/>
    <property type="match status" value="1"/>
</dbReference>
<evidence type="ECO:0000313" key="12">
    <source>
        <dbReference type="Proteomes" id="UP000243106"/>
    </source>
</evidence>
<dbReference type="InterPro" id="IPR050264">
    <property type="entry name" value="Bact_CCA-adding_enz_type3_sf"/>
</dbReference>
<evidence type="ECO:0000259" key="10">
    <source>
        <dbReference type="Pfam" id="PF12627"/>
    </source>
</evidence>
<dbReference type="Pfam" id="PF12627">
    <property type="entry name" value="PolyA_pol_RNAbd"/>
    <property type="match status" value="1"/>
</dbReference>
<dbReference type="GO" id="GO:0000049">
    <property type="term" value="F:tRNA binding"/>
    <property type="evidence" value="ECO:0007669"/>
    <property type="project" value="TreeGrafter"/>
</dbReference>
<keyword evidence="4" id="KW-0548">Nucleotidyltransferase</keyword>
<dbReference type="SUPFAM" id="SSF81891">
    <property type="entry name" value="Poly A polymerase C-terminal region-like"/>
    <property type="match status" value="1"/>
</dbReference>
<dbReference type="GO" id="GO:0016779">
    <property type="term" value="F:nucleotidyltransferase activity"/>
    <property type="evidence" value="ECO:0007669"/>
    <property type="project" value="UniProtKB-KW"/>
</dbReference>
<evidence type="ECO:0000256" key="7">
    <source>
        <dbReference type="ARBA" id="ARBA00022842"/>
    </source>
</evidence>
<evidence type="ECO:0000256" key="4">
    <source>
        <dbReference type="ARBA" id="ARBA00022695"/>
    </source>
</evidence>
<dbReference type="EMBL" id="FOXV01000001">
    <property type="protein sequence ID" value="SFQ04143.1"/>
    <property type="molecule type" value="Genomic_DNA"/>
</dbReference>
<reference evidence="12" key="1">
    <citation type="submission" date="2016-10" db="EMBL/GenBank/DDBJ databases">
        <authorList>
            <person name="Varghese N."/>
            <person name="Submissions S."/>
        </authorList>
    </citation>
    <scope>NUCLEOTIDE SEQUENCE [LARGE SCALE GENOMIC DNA]</scope>
    <source>
        <strain evidence="12">JCM 10271</strain>
    </source>
</reference>
<evidence type="ECO:0000256" key="1">
    <source>
        <dbReference type="ARBA" id="ARBA00001946"/>
    </source>
</evidence>
<dbReference type="PANTHER" id="PTHR46173">
    <property type="entry name" value="CCA TRNA NUCLEOTIDYLTRANSFERASE 1, MITOCHONDRIAL"/>
    <property type="match status" value="1"/>
</dbReference>
<gene>
    <name evidence="11" type="ORF">SAMN05421853_101399</name>
</gene>
<dbReference type="InterPro" id="IPR002646">
    <property type="entry name" value="PolA_pol_head_dom"/>
</dbReference>
<protein>
    <submittedName>
        <fullName evidence="11">Poly(A) polymerase</fullName>
    </submittedName>
</protein>
<dbReference type="InterPro" id="IPR043519">
    <property type="entry name" value="NT_sf"/>
</dbReference>
<organism evidence="11 12">
    <name type="scientific">Roseivivax halotolerans</name>
    <dbReference type="NCBI Taxonomy" id="93684"/>
    <lineage>
        <taxon>Bacteria</taxon>
        <taxon>Pseudomonadati</taxon>
        <taxon>Pseudomonadota</taxon>
        <taxon>Alphaproteobacteria</taxon>
        <taxon>Rhodobacterales</taxon>
        <taxon>Roseobacteraceae</taxon>
        <taxon>Roseivivax</taxon>
    </lineage>
</organism>
<keyword evidence="12" id="KW-1185">Reference proteome</keyword>
<dbReference type="SUPFAM" id="SSF81301">
    <property type="entry name" value="Nucleotidyltransferase"/>
    <property type="match status" value="1"/>
</dbReference>
<comment type="cofactor">
    <cofactor evidence="1">
        <name>Mg(2+)</name>
        <dbReference type="ChEBI" id="CHEBI:18420"/>
    </cofactor>
</comment>
<keyword evidence="7" id="KW-0460">Magnesium</keyword>
<evidence type="ECO:0000313" key="11">
    <source>
        <dbReference type="EMBL" id="SFQ04143.1"/>
    </source>
</evidence>
<proteinExistence type="inferred from homology"/>
<dbReference type="GO" id="GO:0046872">
    <property type="term" value="F:metal ion binding"/>
    <property type="evidence" value="ECO:0007669"/>
    <property type="project" value="UniProtKB-KW"/>
</dbReference>
<keyword evidence="8" id="KW-0694">RNA-binding</keyword>
<dbReference type="Gene3D" id="3.30.460.10">
    <property type="entry name" value="Beta Polymerase, domain 2"/>
    <property type="match status" value="1"/>
</dbReference>
<evidence type="ECO:0000256" key="2">
    <source>
        <dbReference type="ARBA" id="ARBA00022679"/>
    </source>
</evidence>
<name>A0A1I5V9F9_9RHOB</name>
<dbReference type="AlphaFoldDB" id="A0A1I5V9F9"/>
<keyword evidence="3" id="KW-0819">tRNA processing</keyword>